<dbReference type="PANTHER" id="PTHR34072:SF52">
    <property type="entry name" value="RIBONUCLEASE H"/>
    <property type="match status" value="1"/>
</dbReference>
<evidence type="ECO:0000256" key="4">
    <source>
        <dbReference type="ARBA" id="ARBA00022759"/>
    </source>
</evidence>
<dbReference type="OrthoDB" id="2013610at2759"/>
<evidence type="ECO:0000256" key="2">
    <source>
        <dbReference type="ARBA" id="ARBA00022695"/>
    </source>
</evidence>
<organism evidence="8 9">
    <name type="scientific">Gossypium australe</name>
    <dbReference type="NCBI Taxonomy" id="47621"/>
    <lineage>
        <taxon>Eukaryota</taxon>
        <taxon>Viridiplantae</taxon>
        <taxon>Streptophyta</taxon>
        <taxon>Embryophyta</taxon>
        <taxon>Tracheophyta</taxon>
        <taxon>Spermatophyta</taxon>
        <taxon>Magnoliopsida</taxon>
        <taxon>eudicotyledons</taxon>
        <taxon>Gunneridae</taxon>
        <taxon>Pentapetalae</taxon>
        <taxon>rosids</taxon>
        <taxon>malvids</taxon>
        <taxon>Malvales</taxon>
        <taxon>Malvaceae</taxon>
        <taxon>Malvoideae</taxon>
        <taxon>Gossypium</taxon>
    </lineage>
</organism>
<evidence type="ECO:0000256" key="6">
    <source>
        <dbReference type="ARBA" id="ARBA00022918"/>
    </source>
</evidence>
<evidence type="ECO:0000313" key="8">
    <source>
        <dbReference type="EMBL" id="KAA3479854.1"/>
    </source>
</evidence>
<keyword evidence="2" id="KW-0548">Nucleotidyltransferase</keyword>
<evidence type="ECO:0000256" key="3">
    <source>
        <dbReference type="ARBA" id="ARBA00022722"/>
    </source>
</evidence>
<dbReference type="Pfam" id="PF17917">
    <property type="entry name" value="RT_RNaseH"/>
    <property type="match status" value="1"/>
</dbReference>
<dbReference type="AlphaFoldDB" id="A0A5B6WEX9"/>
<dbReference type="Gene3D" id="3.30.70.270">
    <property type="match status" value="1"/>
</dbReference>
<keyword evidence="9" id="KW-1185">Reference proteome</keyword>
<keyword evidence="4" id="KW-0255">Endonuclease</keyword>
<gene>
    <name evidence="8" type="ORF">EPI10_020334</name>
</gene>
<comment type="caution">
    <text evidence="8">The sequence shown here is derived from an EMBL/GenBank/DDBJ whole genome shotgun (WGS) entry which is preliminary data.</text>
</comment>
<evidence type="ECO:0000256" key="1">
    <source>
        <dbReference type="ARBA" id="ARBA00022679"/>
    </source>
</evidence>
<keyword evidence="1" id="KW-0808">Transferase</keyword>
<dbReference type="GO" id="GO:0016787">
    <property type="term" value="F:hydrolase activity"/>
    <property type="evidence" value="ECO:0007669"/>
    <property type="project" value="UniProtKB-KW"/>
</dbReference>
<dbReference type="GO" id="GO:0004519">
    <property type="term" value="F:endonuclease activity"/>
    <property type="evidence" value="ECO:0007669"/>
    <property type="project" value="UniProtKB-KW"/>
</dbReference>
<dbReference type="InterPro" id="IPR041373">
    <property type="entry name" value="RT_RNaseH"/>
</dbReference>
<keyword evidence="5" id="KW-0378">Hydrolase</keyword>
<evidence type="ECO:0000313" key="9">
    <source>
        <dbReference type="Proteomes" id="UP000325315"/>
    </source>
</evidence>
<dbReference type="PANTHER" id="PTHR34072">
    <property type="entry name" value="ENZYMATIC POLYPROTEIN-RELATED"/>
    <property type="match status" value="1"/>
</dbReference>
<dbReference type="InterPro" id="IPR043128">
    <property type="entry name" value="Rev_trsase/Diguanyl_cyclase"/>
</dbReference>
<dbReference type="SUPFAM" id="SSF56672">
    <property type="entry name" value="DNA/RNA polymerases"/>
    <property type="match status" value="1"/>
</dbReference>
<sequence length="401" mass="47495">MFLGYVVSFESIHMDPKKIETILDWKQPRNVTELRSFLGLASYYRMFVEGFSLIATPFTKLLRKNAPHDLELVVVVFDLKIWRHYLYGERCIIYTDYQSLKYLITRRELNLRQCRWVELLKDYDCLIEYHPDMANVVVNDLSQRSMSELRAVFACLSLFDDGRILTELQVKPTWLDEIKRRVGVPNIVDFRRTILREAHSSSYAIHPDVKAKHQLPSRLLQPVKIPLWKWERVIMDFISEFPLTPTKKDSIWVNADRLTKPAYIIPVKTDYSLQKLAKLYVFKIVRLHVSSIEMVTYEALYGRKCCTLLCWTELGERKVMGPELVAEPKDKIELPLKLDHIHDVFHVSILRRYRFDPSHVVLVEEIELRPDLSFEEELVHILDREVKVLRRKTIPLVKVLW</sequence>
<feature type="domain" description="Reverse transcriptase RNase H-like" evidence="7">
    <location>
        <begin position="59"/>
        <end position="123"/>
    </location>
</feature>
<proteinExistence type="predicted"/>
<keyword evidence="6" id="KW-0695">RNA-directed DNA polymerase</keyword>
<reference evidence="8" key="1">
    <citation type="submission" date="2019-08" db="EMBL/GenBank/DDBJ databases">
        <authorList>
            <person name="Liu F."/>
        </authorList>
    </citation>
    <scope>NUCLEOTIDE SEQUENCE [LARGE SCALE GENOMIC DNA]</scope>
    <source>
        <strain evidence="8">PA1801</strain>
        <tissue evidence="8">Leaf</tissue>
    </source>
</reference>
<name>A0A5B6WEX9_9ROSI</name>
<dbReference type="InterPro" id="IPR043502">
    <property type="entry name" value="DNA/RNA_pol_sf"/>
</dbReference>
<keyword evidence="3" id="KW-0540">Nuclease</keyword>
<accession>A0A5B6WEX9</accession>
<evidence type="ECO:0000259" key="7">
    <source>
        <dbReference type="Pfam" id="PF17917"/>
    </source>
</evidence>
<evidence type="ECO:0000256" key="5">
    <source>
        <dbReference type="ARBA" id="ARBA00022801"/>
    </source>
</evidence>
<dbReference type="EMBL" id="SMMG02000003">
    <property type="protein sequence ID" value="KAA3479854.1"/>
    <property type="molecule type" value="Genomic_DNA"/>
</dbReference>
<dbReference type="Proteomes" id="UP000325315">
    <property type="component" value="Unassembled WGS sequence"/>
</dbReference>
<protein>
    <submittedName>
        <fullName evidence="8">Integrase</fullName>
    </submittedName>
</protein>
<dbReference type="GO" id="GO:0003964">
    <property type="term" value="F:RNA-directed DNA polymerase activity"/>
    <property type="evidence" value="ECO:0007669"/>
    <property type="project" value="UniProtKB-KW"/>
</dbReference>